<evidence type="ECO:0000313" key="4">
    <source>
        <dbReference type="Proteomes" id="UP001379533"/>
    </source>
</evidence>
<dbReference type="EMBL" id="CP089982">
    <property type="protein sequence ID" value="WXB00370.1"/>
    <property type="molecule type" value="Genomic_DNA"/>
</dbReference>
<feature type="region of interest" description="Disordered" evidence="1">
    <location>
        <begin position="250"/>
        <end position="283"/>
    </location>
</feature>
<feature type="region of interest" description="Disordered" evidence="1">
    <location>
        <begin position="301"/>
        <end position="321"/>
    </location>
</feature>
<keyword evidence="2" id="KW-0732">Signal</keyword>
<organism evidence="3 4">
    <name type="scientific">Pendulispora brunnea</name>
    <dbReference type="NCBI Taxonomy" id="2905690"/>
    <lineage>
        <taxon>Bacteria</taxon>
        <taxon>Pseudomonadati</taxon>
        <taxon>Myxococcota</taxon>
        <taxon>Myxococcia</taxon>
        <taxon>Myxococcales</taxon>
        <taxon>Sorangiineae</taxon>
        <taxon>Pendulisporaceae</taxon>
        <taxon>Pendulispora</taxon>
    </lineage>
</organism>
<evidence type="ECO:0000313" key="3">
    <source>
        <dbReference type="EMBL" id="WXB00370.1"/>
    </source>
</evidence>
<reference evidence="3 4" key="1">
    <citation type="submission" date="2021-12" db="EMBL/GenBank/DDBJ databases">
        <title>Discovery of the Pendulisporaceae a myxobacterial family with distinct sporulation behavior and unique specialized metabolism.</title>
        <authorList>
            <person name="Garcia R."/>
            <person name="Popoff A."/>
            <person name="Bader C.D."/>
            <person name="Loehr J."/>
            <person name="Walesch S."/>
            <person name="Walt C."/>
            <person name="Boldt J."/>
            <person name="Bunk B."/>
            <person name="Haeckl F.J.F.P.J."/>
            <person name="Gunesch A.P."/>
            <person name="Birkelbach J."/>
            <person name="Nuebel U."/>
            <person name="Pietschmann T."/>
            <person name="Bach T."/>
            <person name="Mueller R."/>
        </authorList>
    </citation>
    <scope>NUCLEOTIDE SEQUENCE [LARGE SCALE GENOMIC DNA]</scope>
    <source>
        <strain evidence="3 4">MSr12523</strain>
    </source>
</reference>
<dbReference type="Proteomes" id="UP001379533">
    <property type="component" value="Chromosome"/>
</dbReference>
<gene>
    <name evidence="3" type="ORF">LZC95_11680</name>
</gene>
<feature type="signal peptide" evidence="2">
    <location>
        <begin position="1"/>
        <end position="19"/>
    </location>
</feature>
<accession>A0ABZ2KQM3</accession>
<feature type="compositionally biased region" description="Gly residues" evidence="1">
    <location>
        <begin position="253"/>
        <end position="271"/>
    </location>
</feature>
<name>A0ABZ2KQM3_9BACT</name>
<evidence type="ECO:0000256" key="2">
    <source>
        <dbReference type="SAM" id="SignalP"/>
    </source>
</evidence>
<sequence length="321" mass="30887">MVKSFFLGGALLALGLVSACGAPSESERTGSRSDALTSVAATLTPSNLPADTCDTPGTRDFTGGRLPEACDAVVHQNGAPDICVYKFAHVAGDIERGNYEYELIAVVATHSMQLGSYTVPFAFGQREGLGWGQRGEMFCGGSGGGYGTAGGGPGGGAAFGAETAIPLHTGGYGGYACGDGCQYIVDGGKGASAVQFVSCGTMEISGSIVADGEQGGFGMAAGAGGGGGGAGGTILIEAAQVTARTGSVLRANGGEGGWSRTGGTGASGGSAGSPPGAATCGPGGGAGGAVGRIRINVPAGTQPELLGNVSPAPSIGVVSTH</sequence>
<feature type="chain" id="PRO_5045545752" evidence="2">
    <location>
        <begin position="20"/>
        <end position="321"/>
    </location>
</feature>
<dbReference type="RefSeq" id="WP_394848111.1">
    <property type="nucleotide sequence ID" value="NZ_CP089982.1"/>
</dbReference>
<keyword evidence="4" id="KW-1185">Reference proteome</keyword>
<evidence type="ECO:0000256" key="1">
    <source>
        <dbReference type="SAM" id="MobiDB-lite"/>
    </source>
</evidence>
<proteinExistence type="predicted"/>
<dbReference type="PROSITE" id="PS51257">
    <property type="entry name" value="PROKAR_LIPOPROTEIN"/>
    <property type="match status" value="1"/>
</dbReference>
<protein>
    <submittedName>
        <fullName evidence="3">Uncharacterized protein</fullName>
    </submittedName>
</protein>